<dbReference type="SUPFAM" id="SSF57667">
    <property type="entry name" value="beta-beta-alpha zinc fingers"/>
    <property type="match status" value="1"/>
</dbReference>
<evidence type="ECO:0000313" key="4">
    <source>
        <dbReference type="EMBL" id="KAF9793218.1"/>
    </source>
</evidence>
<name>A0A9P6LDW3_9AGAM</name>
<accession>A0A9P6LDW3</accession>
<dbReference type="Proteomes" id="UP000736335">
    <property type="component" value="Unassembled WGS sequence"/>
</dbReference>
<organism evidence="4 5">
    <name type="scientific">Thelephora terrestris</name>
    <dbReference type="NCBI Taxonomy" id="56493"/>
    <lineage>
        <taxon>Eukaryota</taxon>
        <taxon>Fungi</taxon>
        <taxon>Dikarya</taxon>
        <taxon>Basidiomycota</taxon>
        <taxon>Agaricomycotina</taxon>
        <taxon>Agaricomycetes</taxon>
        <taxon>Thelephorales</taxon>
        <taxon>Thelephoraceae</taxon>
        <taxon>Thelephora</taxon>
    </lineage>
</organism>
<feature type="compositionally biased region" description="Low complexity" evidence="2">
    <location>
        <begin position="1"/>
        <end position="23"/>
    </location>
</feature>
<feature type="compositionally biased region" description="Polar residues" evidence="2">
    <location>
        <begin position="35"/>
        <end position="48"/>
    </location>
</feature>
<gene>
    <name evidence="4" type="ORF">BJ322DRAFT_112163</name>
</gene>
<evidence type="ECO:0000256" key="1">
    <source>
        <dbReference type="PROSITE-ProRule" id="PRU00042"/>
    </source>
</evidence>
<keyword evidence="1" id="KW-0479">Metal-binding</keyword>
<dbReference type="GO" id="GO:0008270">
    <property type="term" value="F:zinc ion binding"/>
    <property type="evidence" value="ECO:0007669"/>
    <property type="project" value="UniProtKB-KW"/>
</dbReference>
<dbReference type="Gene3D" id="3.30.160.60">
    <property type="entry name" value="Classic Zinc Finger"/>
    <property type="match status" value="1"/>
</dbReference>
<dbReference type="InterPro" id="IPR013087">
    <property type="entry name" value="Znf_C2H2_type"/>
</dbReference>
<dbReference type="OrthoDB" id="8922241at2759"/>
<feature type="region of interest" description="Disordered" evidence="2">
    <location>
        <begin position="1"/>
        <end position="48"/>
    </location>
</feature>
<comment type="caution">
    <text evidence="4">The sequence shown here is derived from an EMBL/GenBank/DDBJ whole genome shotgun (WGS) entry which is preliminary data.</text>
</comment>
<keyword evidence="1" id="KW-0862">Zinc</keyword>
<proteinExistence type="predicted"/>
<dbReference type="InterPro" id="IPR036236">
    <property type="entry name" value="Znf_C2H2_sf"/>
</dbReference>
<sequence length="188" mass="21155">MSHPNQQLPQHSSQNSPHQQPMHYPVNAYHEPQTRDTGNLQGPNATTNYPNLMLAAYPQTPPVQSNMMPRGVHQPQQPTEGGYNPQPTPHQYIPTPPPVTPGVFPNPNSSPFTTTPREAVQTTSPQAVRYQCDKCGTTFSRMHDRNRHYESTHAKNPPVHKCERCMKLFSRADAKKRHQDDAKCSNSS</sequence>
<dbReference type="PROSITE" id="PS50157">
    <property type="entry name" value="ZINC_FINGER_C2H2_2"/>
    <property type="match status" value="1"/>
</dbReference>
<feature type="region of interest" description="Disordered" evidence="2">
    <location>
        <begin position="63"/>
        <end position="101"/>
    </location>
</feature>
<evidence type="ECO:0000313" key="5">
    <source>
        <dbReference type="Proteomes" id="UP000736335"/>
    </source>
</evidence>
<feature type="domain" description="C2H2-type" evidence="3">
    <location>
        <begin position="130"/>
        <end position="158"/>
    </location>
</feature>
<reference evidence="4" key="2">
    <citation type="submission" date="2020-11" db="EMBL/GenBank/DDBJ databases">
        <authorList>
            <consortium name="DOE Joint Genome Institute"/>
            <person name="Kuo A."/>
            <person name="Miyauchi S."/>
            <person name="Kiss E."/>
            <person name="Drula E."/>
            <person name="Kohler A."/>
            <person name="Sanchez-Garcia M."/>
            <person name="Andreopoulos B."/>
            <person name="Barry K.W."/>
            <person name="Bonito G."/>
            <person name="Buee M."/>
            <person name="Carver A."/>
            <person name="Chen C."/>
            <person name="Cichocki N."/>
            <person name="Clum A."/>
            <person name="Culley D."/>
            <person name="Crous P.W."/>
            <person name="Fauchery L."/>
            <person name="Girlanda M."/>
            <person name="Hayes R."/>
            <person name="Keri Z."/>
            <person name="Labutti K."/>
            <person name="Lipzen A."/>
            <person name="Lombard V."/>
            <person name="Magnuson J."/>
            <person name="Maillard F."/>
            <person name="Morin E."/>
            <person name="Murat C."/>
            <person name="Nolan M."/>
            <person name="Ohm R."/>
            <person name="Pangilinan J."/>
            <person name="Pereira M."/>
            <person name="Perotto S."/>
            <person name="Peter M."/>
            <person name="Riley R."/>
            <person name="Sitrit Y."/>
            <person name="Stielow B."/>
            <person name="Szollosi G."/>
            <person name="Zifcakova L."/>
            <person name="Stursova M."/>
            <person name="Spatafora J.W."/>
            <person name="Tedersoo L."/>
            <person name="Vaario L.-M."/>
            <person name="Yamada A."/>
            <person name="Yan M."/>
            <person name="Wang P."/>
            <person name="Xu J."/>
            <person name="Bruns T."/>
            <person name="Baldrian P."/>
            <person name="Vilgalys R."/>
            <person name="Henrissat B."/>
            <person name="Grigoriev I.V."/>
            <person name="Hibbett D."/>
            <person name="Nagy L.G."/>
            <person name="Martin F.M."/>
        </authorList>
    </citation>
    <scope>NUCLEOTIDE SEQUENCE</scope>
    <source>
        <strain evidence="4">UH-Tt-Lm1</strain>
    </source>
</reference>
<dbReference type="AlphaFoldDB" id="A0A9P6LDW3"/>
<dbReference type="SMART" id="SM00355">
    <property type="entry name" value="ZnF_C2H2"/>
    <property type="match status" value="2"/>
</dbReference>
<keyword evidence="5" id="KW-1185">Reference proteome</keyword>
<reference evidence="4" key="1">
    <citation type="journal article" date="2020" name="Nat. Commun.">
        <title>Large-scale genome sequencing of mycorrhizal fungi provides insights into the early evolution of symbiotic traits.</title>
        <authorList>
            <person name="Miyauchi S."/>
            <person name="Kiss E."/>
            <person name="Kuo A."/>
            <person name="Drula E."/>
            <person name="Kohler A."/>
            <person name="Sanchez-Garcia M."/>
            <person name="Morin E."/>
            <person name="Andreopoulos B."/>
            <person name="Barry K.W."/>
            <person name="Bonito G."/>
            <person name="Buee M."/>
            <person name="Carver A."/>
            <person name="Chen C."/>
            <person name="Cichocki N."/>
            <person name="Clum A."/>
            <person name="Culley D."/>
            <person name="Crous P.W."/>
            <person name="Fauchery L."/>
            <person name="Girlanda M."/>
            <person name="Hayes R.D."/>
            <person name="Keri Z."/>
            <person name="LaButti K."/>
            <person name="Lipzen A."/>
            <person name="Lombard V."/>
            <person name="Magnuson J."/>
            <person name="Maillard F."/>
            <person name="Murat C."/>
            <person name="Nolan M."/>
            <person name="Ohm R.A."/>
            <person name="Pangilinan J."/>
            <person name="Pereira M.F."/>
            <person name="Perotto S."/>
            <person name="Peter M."/>
            <person name="Pfister S."/>
            <person name="Riley R."/>
            <person name="Sitrit Y."/>
            <person name="Stielow J.B."/>
            <person name="Szollosi G."/>
            <person name="Zifcakova L."/>
            <person name="Stursova M."/>
            <person name="Spatafora J.W."/>
            <person name="Tedersoo L."/>
            <person name="Vaario L.M."/>
            <person name="Yamada A."/>
            <person name="Yan M."/>
            <person name="Wang P."/>
            <person name="Xu J."/>
            <person name="Bruns T."/>
            <person name="Baldrian P."/>
            <person name="Vilgalys R."/>
            <person name="Dunand C."/>
            <person name="Henrissat B."/>
            <person name="Grigoriev I.V."/>
            <person name="Hibbett D."/>
            <person name="Nagy L.G."/>
            <person name="Martin F.M."/>
        </authorList>
    </citation>
    <scope>NUCLEOTIDE SEQUENCE</scope>
    <source>
        <strain evidence="4">UH-Tt-Lm1</strain>
    </source>
</reference>
<protein>
    <recommendedName>
        <fullName evidence="3">C2H2-type domain-containing protein</fullName>
    </recommendedName>
</protein>
<evidence type="ECO:0000259" key="3">
    <source>
        <dbReference type="PROSITE" id="PS50157"/>
    </source>
</evidence>
<dbReference type="EMBL" id="WIUZ02000001">
    <property type="protein sequence ID" value="KAF9793218.1"/>
    <property type="molecule type" value="Genomic_DNA"/>
</dbReference>
<dbReference type="PROSITE" id="PS00028">
    <property type="entry name" value="ZINC_FINGER_C2H2_1"/>
    <property type="match status" value="1"/>
</dbReference>
<keyword evidence="1" id="KW-0863">Zinc-finger</keyword>
<evidence type="ECO:0000256" key="2">
    <source>
        <dbReference type="SAM" id="MobiDB-lite"/>
    </source>
</evidence>